<dbReference type="Gene3D" id="2.160.10.10">
    <property type="entry name" value="Hexapeptide repeat proteins"/>
    <property type="match status" value="1"/>
</dbReference>
<dbReference type="InterPro" id="IPR011004">
    <property type="entry name" value="Trimer_LpxA-like_sf"/>
</dbReference>
<dbReference type="CDD" id="cd03354">
    <property type="entry name" value="LbH_SAT"/>
    <property type="match status" value="1"/>
</dbReference>
<evidence type="ECO:0000256" key="1">
    <source>
        <dbReference type="ARBA" id="ARBA00007274"/>
    </source>
</evidence>
<dbReference type="InterPro" id="IPR001451">
    <property type="entry name" value="Hexapep"/>
</dbReference>
<evidence type="ECO:0000313" key="4">
    <source>
        <dbReference type="EMBL" id="MEC5387715.1"/>
    </source>
</evidence>
<comment type="caution">
    <text evidence="4">The sequence shown here is derived from an EMBL/GenBank/DDBJ whole genome shotgun (WGS) entry which is preliminary data.</text>
</comment>
<dbReference type="InterPro" id="IPR045304">
    <property type="entry name" value="LbH_SAT"/>
</dbReference>
<comment type="similarity">
    <text evidence="1">Belongs to the transferase hexapeptide repeat family.</text>
</comment>
<evidence type="ECO:0000256" key="2">
    <source>
        <dbReference type="ARBA" id="ARBA00022679"/>
    </source>
</evidence>
<dbReference type="Pfam" id="PF00132">
    <property type="entry name" value="Hexapep"/>
    <property type="match status" value="1"/>
</dbReference>
<dbReference type="Proteomes" id="UP001331561">
    <property type="component" value="Unassembled WGS sequence"/>
</dbReference>
<accession>A0ABU6K7N9</accession>
<keyword evidence="3" id="KW-0012">Acyltransferase</keyword>
<dbReference type="EMBL" id="JAYXHS010000004">
    <property type="protein sequence ID" value="MEC5387715.1"/>
    <property type="molecule type" value="Genomic_DNA"/>
</dbReference>
<protein>
    <submittedName>
        <fullName evidence="4">DapH/DapD/GlmU-related protein</fullName>
    </submittedName>
</protein>
<keyword evidence="5" id="KW-1185">Reference proteome</keyword>
<evidence type="ECO:0000313" key="5">
    <source>
        <dbReference type="Proteomes" id="UP001331561"/>
    </source>
</evidence>
<dbReference type="SUPFAM" id="SSF51161">
    <property type="entry name" value="Trimeric LpxA-like enzymes"/>
    <property type="match status" value="1"/>
</dbReference>
<reference evidence="4 5" key="1">
    <citation type="submission" date="2024-01" db="EMBL/GenBank/DDBJ databases">
        <title>Uliginosibacterium soil sp. nov.</title>
        <authorList>
            <person name="Lv Y."/>
        </authorList>
    </citation>
    <scope>NUCLEOTIDE SEQUENCE [LARGE SCALE GENOMIC DNA]</scope>
    <source>
        <strain evidence="4 5">H3</strain>
    </source>
</reference>
<proteinExistence type="inferred from homology"/>
<gene>
    <name evidence="4" type="ORF">VVD49_18425</name>
</gene>
<dbReference type="PANTHER" id="PTHR42811">
    <property type="entry name" value="SERINE ACETYLTRANSFERASE"/>
    <property type="match status" value="1"/>
</dbReference>
<keyword evidence="2" id="KW-0808">Transferase</keyword>
<sequence>MIDSKAALNEYLRADMASHRPAIKRWRFWYPLKYPVLAFQRRLRRIEYLRNCRTTWLWRPYVAWANYRFLMHSVRIGVSIPPNVFGPGLALAHWGNVMVNSKARVGANCRIHPGTCIGANSGAAPVLGDNCYIGPGAKIYGGVELGDNVRVGANAVVNRSFPSDSLLVGVPACLVDPAKASPNPWAPAKPPSVSSYIESLAHVSEPEEIPMLVAAGTA</sequence>
<organism evidence="4 5">
    <name type="scientific">Uliginosibacterium silvisoli</name>
    <dbReference type="NCBI Taxonomy" id="3114758"/>
    <lineage>
        <taxon>Bacteria</taxon>
        <taxon>Pseudomonadati</taxon>
        <taxon>Pseudomonadota</taxon>
        <taxon>Betaproteobacteria</taxon>
        <taxon>Rhodocyclales</taxon>
        <taxon>Zoogloeaceae</taxon>
        <taxon>Uliginosibacterium</taxon>
    </lineage>
</organism>
<evidence type="ECO:0000256" key="3">
    <source>
        <dbReference type="ARBA" id="ARBA00023315"/>
    </source>
</evidence>
<name>A0ABU6K7N9_9RHOO</name>
<dbReference type="RefSeq" id="WP_327600689.1">
    <property type="nucleotide sequence ID" value="NZ_JAYXHS010000004.1"/>
</dbReference>